<proteinExistence type="predicted"/>
<keyword evidence="3" id="KW-1185">Reference proteome</keyword>
<dbReference type="SUPFAM" id="SSF52980">
    <property type="entry name" value="Restriction endonuclease-like"/>
    <property type="match status" value="1"/>
</dbReference>
<dbReference type="AlphaFoldDB" id="A0A2S0KE23"/>
<dbReference type="Gene3D" id="3.90.1570.10">
    <property type="entry name" value="tt1808, chain A"/>
    <property type="match status" value="1"/>
</dbReference>
<accession>A0A2S0KE23</accession>
<reference evidence="2 3" key="1">
    <citation type="submission" date="2018-03" db="EMBL/GenBank/DDBJ databases">
        <title>Characteristics and genome of n-alkane degrading marine bacteria Gordonia iterans isolated from crude oil contaminated in Tae-an, South Korea.</title>
        <authorList>
            <person name="Lee S.-S."/>
            <person name="Kim H."/>
        </authorList>
    </citation>
    <scope>NUCLEOTIDE SEQUENCE [LARGE SCALE GENOMIC DNA]</scope>
    <source>
        <strain evidence="2 3">Co17</strain>
    </source>
</reference>
<dbReference type="KEGG" id="git:C6V83_06215"/>
<feature type="domain" description="Putative restriction endonuclease" evidence="1">
    <location>
        <begin position="21"/>
        <end position="179"/>
    </location>
</feature>
<dbReference type="Pfam" id="PF05685">
    <property type="entry name" value="Uma2"/>
    <property type="match status" value="1"/>
</dbReference>
<gene>
    <name evidence="2" type="ORF">C6V83_06215</name>
</gene>
<dbReference type="PANTHER" id="PTHR34107">
    <property type="entry name" value="SLL0198 PROTEIN-RELATED"/>
    <property type="match status" value="1"/>
</dbReference>
<organism evidence="2 3">
    <name type="scientific">Gordonia iterans</name>
    <dbReference type="NCBI Taxonomy" id="1004901"/>
    <lineage>
        <taxon>Bacteria</taxon>
        <taxon>Bacillati</taxon>
        <taxon>Actinomycetota</taxon>
        <taxon>Actinomycetes</taxon>
        <taxon>Mycobacteriales</taxon>
        <taxon>Gordoniaceae</taxon>
        <taxon>Gordonia</taxon>
    </lineage>
</organism>
<dbReference type="PANTHER" id="PTHR34107:SF4">
    <property type="entry name" value="SLL1222 PROTEIN"/>
    <property type="match status" value="1"/>
</dbReference>
<dbReference type="EMBL" id="CP027433">
    <property type="protein sequence ID" value="AVL99928.1"/>
    <property type="molecule type" value="Genomic_DNA"/>
</dbReference>
<dbReference type="Proteomes" id="UP000239814">
    <property type="component" value="Chromosome"/>
</dbReference>
<dbReference type="OrthoDB" id="9799703at2"/>
<dbReference type="InterPro" id="IPR008538">
    <property type="entry name" value="Uma2"/>
</dbReference>
<evidence type="ECO:0000313" key="3">
    <source>
        <dbReference type="Proteomes" id="UP000239814"/>
    </source>
</evidence>
<dbReference type="InterPro" id="IPR011335">
    <property type="entry name" value="Restrct_endonuc-II-like"/>
</dbReference>
<name>A0A2S0KE23_9ACTN</name>
<evidence type="ECO:0000259" key="1">
    <source>
        <dbReference type="Pfam" id="PF05685"/>
    </source>
</evidence>
<dbReference type="CDD" id="cd06260">
    <property type="entry name" value="DUF820-like"/>
    <property type="match status" value="1"/>
</dbReference>
<dbReference type="RefSeq" id="WP_105941660.1">
    <property type="nucleotide sequence ID" value="NZ_CP027433.1"/>
</dbReference>
<dbReference type="InterPro" id="IPR012296">
    <property type="entry name" value="Nuclease_put_TT1808"/>
</dbReference>
<protein>
    <recommendedName>
        <fullName evidence="1">Putative restriction endonuclease domain-containing protein</fullName>
    </recommendedName>
</protein>
<evidence type="ECO:0000313" key="2">
    <source>
        <dbReference type="EMBL" id="AVL99928.1"/>
    </source>
</evidence>
<sequence length="186" mass="20118">MTAMTTQAHGLPYGRPLTYADLETMPDDGHRYELVDGVLIVSPAPVTKHQRAVARLTVALLPECPEGAEVLPAPFDVVLDDHTVIQPDLVVARKADLTDRNLPGPPLLAIEILSPSTRAIDLAVKKDRLARAGCPQYWVVDPDEPSITAWALHDGEYIETAHATGAEQFSVTEPFPVTLTPDSLVA</sequence>